<dbReference type="InterPro" id="IPR046876">
    <property type="entry name" value="Prok_STING"/>
</dbReference>
<dbReference type="EMBL" id="JAKZGS010000004">
    <property type="protein sequence ID" value="MCH7397740.1"/>
    <property type="molecule type" value="Genomic_DNA"/>
</dbReference>
<comment type="catalytic activity">
    <reaction evidence="9">
        <text>NAD(+) + H2O = ADP-D-ribose + nicotinamide + H(+)</text>
        <dbReference type="Rhea" id="RHEA:16301"/>
        <dbReference type="ChEBI" id="CHEBI:15377"/>
        <dbReference type="ChEBI" id="CHEBI:15378"/>
        <dbReference type="ChEBI" id="CHEBI:17154"/>
        <dbReference type="ChEBI" id="CHEBI:57540"/>
        <dbReference type="ChEBI" id="CHEBI:57967"/>
        <dbReference type="EC" id="3.2.2.5"/>
    </reaction>
</comment>
<evidence type="ECO:0000256" key="7">
    <source>
        <dbReference type="ARBA" id="ARBA00034355"/>
    </source>
</evidence>
<evidence type="ECO:0000256" key="3">
    <source>
        <dbReference type="ARBA" id="ARBA00023118"/>
    </source>
</evidence>
<evidence type="ECO:0000313" key="12">
    <source>
        <dbReference type="EMBL" id="MCH7397740.1"/>
    </source>
</evidence>
<sequence length="312" mass="35604">MIKKRLFIGSSSEELKLAEKAKAILSKDFDVTIWNEKVWDTSVFKINQNFLSDLLKATLQFDFGILLGTNDDKVEFRGQVMLQPRDNVLFELGLFTGRLGTSKCAFLVDKEIKLLSDFGGLSLAVFENGNDSSFENAVKQIQDLFISSSDDEINFFPSATLASVYLENLIVPTCRYLIENNGYELDGIKYKKCKLNIIVPDKINDDVNLQFERLKSSIDTKNVSFKYAGRPRNISIDTQIKDETLVFIDFPTIITGINYAISNLLPNDFNKLSPDYDSILERELRRFITTLKKLLIKHGFDEMVVVKRETDL</sequence>
<dbReference type="Proteomes" id="UP001165488">
    <property type="component" value="Unassembled WGS sequence"/>
</dbReference>
<proteinExistence type="inferred from homology"/>
<dbReference type="EC" id="3.2.2.5" evidence="5"/>
<evidence type="ECO:0000256" key="6">
    <source>
        <dbReference type="ARBA" id="ARBA00034339"/>
    </source>
</evidence>
<feature type="domain" description="CD-NTase-associated protein 12/Pycsar effector protein TIR" evidence="10">
    <location>
        <begin position="5"/>
        <end position="126"/>
    </location>
</feature>
<evidence type="ECO:0000256" key="1">
    <source>
        <dbReference type="ARBA" id="ARBA00022741"/>
    </source>
</evidence>
<dbReference type="RefSeq" id="WP_241274252.1">
    <property type="nucleotide sequence ID" value="NZ_JAKZGS010000004.1"/>
</dbReference>
<comment type="caution">
    <text evidence="12">The sequence shown here is derived from an EMBL/GenBank/DDBJ whole genome shotgun (WGS) entry which is preliminary data.</text>
</comment>
<organism evidence="12 13">
    <name type="scientific">Belliella calami</name>
    <dbReference type="NCBI Taxonomy" id="2923436"/>
    <lineage>
        <taxon>Bacteria</taxon>
        <taxon>Pseudomonadati</taxon>
        <taxon>Bacteroidota</taxon>
        <taxon>Cytophagia</taxon>
        <taxon>Cytophagales</taxon>
        <taxon>Cyclobacteriaceae</taxon>
        <taxon>Belliella</taxon>
    </lineage>
</organism>
<dbReference type="InterPro" id="IPR019302">
    <property type="entry name" value="CAP12/PCTIR_TIR_dom"/>
</dbReference>
<protein>
    <recommendedName>
        <fullName evidence="6">CD-NTase-associated protein 12</fullName>
        <ecNumber evidence="5">3.2.2.5</ecNumber>
    </recommendedName>
    <alternativeName>
        <fullName evidence="7">NAD(+) hydrolase</fullName>
    </alternativeName>
    <alternativeName>
        <fullName evidence="8">TIR-STING</fullName>
    </alternativeName>
</protein>
<evidence type="ECO:0000256" key="2">
    <source>
        <dbReference type="ARBA" id="ARBA00022801"/>
    </source>
</evidence>
<evidence type="ECO:0000256" key="5">
    <source>
        <dbReference type="ARBA" id="ARBA00034327"/>
    </source>
</evidence>
<dbReference type="CDD" id="cd22659">
    <property type="entry name" value="STING_bact-like"/>
    <property type="match status" value="1"/>
</dbReference>
<name>A0ABS9UMT2_9BACT</name>
<dbReference type="Pfam" id="PF20300">
    <property type="entry name" value="prok_STING"/>
    <property type="match status" value="1"/>
</dbReference>
<keyword evidence="2" id="KW-0378">Hydrolase</keyword>
<evidence type="ECO:0000256" key="4">
    <source>
        <dbReference type="ARBA" id="ARBA00034315"/>
    </source>
</evidence>
<evidence type="ECO:0000259" key="11">
    <source>
        <dbReference type="Pfam" id="PF20300"/>
    </source>
</evidence>
<evidence type="ECO:0000259" key="10">
    <source>
        <dbReference type="Pfam" id="PF10137"/>
    </source>
</evidence>
<accession>A0ABS9UMT2</accession>
<dbReference type="Pfam" id="PF10137">
    <property type="entry name" value="CAP12-PCTIR_TIR"/>
    <property type="match status" value="1"/>
</dbReference>
<evidence type="ECO:0000256" key="9">
    <source>
        <dbReference type="ARBA" id="ARBA00049230"/>
    </source>
</evidence>
<keyword evidence="13" id="KW-1185">Reference proteome</keyword>
<reference evidence="12" key="1">
    <citation type="submission" date="2022-03" db="EMBL/GenBank/DDBJ databases">
        <title>De novo assembled genomes of Belliella spp. (Cyclobacteriaceae) strains.</title>
        <authorList>
            <person name="Szabo A."/>
            <person name="Korponai K."/>
            <person name="Felfoldi T."/>
        </authorList>
    </citation>
    <scope>NUCLEOTIDE SEQUENCE</scope>
    <source>
        <strain evidence="12">DSM 107340</strain>
    </source>
</reference>
<comment type="similarity">
    <text evidence="4">In the C-terminal section; belongs to the bacterial STING family.</text>
</comment>
<keyword evidence="3" id="KW-0051">Antiviral defense</keyword>
<feature type="domain" description="Prokaryotic STING" evidence="11">
    <location>
        <begin position="157"/>
        <end position="292"/>
    </location>
</feature>
<evidence type="ECO:0000256" key="8">
    <source>
        <dbReference type="ARBA" id="ARBA00034366"/>
    </source>
</evidence>
<gene>
    <name evidence="12" type="ORF">MM236_07065</name>
</gene>
<keyword evidence="1" id="KW-0547">Nucleotide-binding</keyword>
<evidence type="ECO:0000313" key="13">
    <source>
        <dbReference type="Proteomes" id="UP001165488"/>
    </source>
</evidence>